<comment type="caution">
    <text evidence="1">The sequence shown here is derived from an EMBL/GenBank/DDBJ whole genome shotgun (WGS) entry which is preliminary data.</text>
</comment>
<gene>
    <name evidence="1" type="ORF">EVA_10535</name>
</gene>
<reference evidence="1" key="1">
    <citation type="journal article" date="2012" name="PLoS ONE">
        <title>Gene sets for utilization of primary and secondary nutrition supplies in the distal gut of endangered iberian lynx.</title>
        <authorList>
            <person name="Alcaide M."/>
            <person name="Messina E."/>
            <person name="Richter M."/>
            <person name="Bargiela R."/>
            <person name="Peplies J."/>
            <person name="Huws S.A."/>
            <person name="Newbold C.J."/>
            <person name="Golyshin P.N."/>
            <person name="Simon M.A."/>
            <person name="Lopez G."/>
            <person name="Yakimov M.M."/>
            <person name="Ferrer M."/>
        </authorList>
    </citation>
    <scope>NUCLEOTIDE SEQUENCE</scope>
</reference>
<organism evidence="1">
    <name type="scientific">gut metagenome</name>
    <dbReference type="NCBI Taxonomy" id="749906"/>
    <lineage>
        <taxon>unclassified sequences</taxon>
        <taxon>metagenomes</taxon>
        <taxon>organismal metagenomes</taxon>
    </lineage>
</organism>
<proteinExistence type="predicted"/>
<accession>J9GN84</accession>
<protein>
    <submittedName>
        <fullName evidence="1">Uncharacterized protein</fullName>
    </submittedName>
</protein>
<name>J9GN84_9ZZZZ</name>
<evidence type="ECO:0000313" key="1">
    <source>
        <dbReference type="EMBL" id="EJX01355.1"/>
    </source>
</evidence>
<dbReference type="EMBL" id="AMCI01002987">
    <property type="protein sequence ID" value="EJX01355.1"/>
    <property type="molecule type" value="Genomic_DNA"/>
</dbReference>
<dbReference type="AlphaFoldDB" id="J9GN84"/>
<sequence length="47" mass="5416">MQLLFKNFKQTQEKYRNAESAGWRAPAKAVQCKVPSTEVLSSYGHRM</sequence>